<keyword evidence="1" id="KW-0812">Transmembrane</keyword>
<keyword evidence="1" id="KW-1133">Transmembrane helix</keyword>
<dbReference type="PANTHER" id="PTHR34219">
    <property type="entry name" value="IRON-REGULATED INNER MEMBRANE PROTEIN-RELATED"/>
    <property type="match status" value="1"/>
</dbReference>
<feature type="transmembrane region" description="Helical" evidence="1">
    <location>
        <begin position="148"/>
        <end position="172"/>
    </location>
</feature>
<gene>
    <name evidence="2" type="ORF">A1356_14380</name>
</gene>
<reference evidence="2 3" key="1">
    <citation type="submission" date="2016-03" db="EMBL/GenBank/DDBJ databases">
        <authorList>
            <person name="Heylen K."/>
            <person name="De Vos P."/>
            <person name="Vekeman B."/>
        </authorList>
    </citation>
    <scope>NUCLEOTIDE SEQUENCE [LARGE SCALE GENOMIC DNA]</scope>
    <source>
        <strain evidence="2 3">R-49807</strain>
    </source>
</reference>
<dbReference type="PANTHER" id="PTHR34219:SF5">
    <property type="entry name" value="BLR4505 PROTEIN"/>
    <property type="match status" value="1"/>
</dbReference>
<organism evidence="2 3">
    <name type="scientific">Methylomonas koyamae</name>
    <dbReference type="NCBI Taxonomy" id="702114"/>
    <lineage>
        <taxon>Bacteria</taxon>
        <taxon>Pseudomonadati</taxon>
        <taxon>Pseudomonadota</taxon>
        <taxon>Gammaproteobacteria</taxon>
        <taxon>Methylococcales</taxon>
        <taxon>Methylococcaceae</taxon>
        <taxon>Methylomonas</taxon>
    </lineage>
</organism>
<dbReference type="Proteomes" id="UP000077734">
    <property type="component" value="Unassembled WGS sequence"/>
</dbReference>
<dbReference type="EMBL" id="LUUL01000084">
    <property type="protein sequence ID" value="OAI24963.1"/>
    <property type="molecule type" value="Genomic_DNA"/>
</dbReference>
<sequence>MNLRPFWVVVHRYAGLAMTVFLVIVGLTGSLLAFYHELDSWLNPAFSAPAGNRPRMGLPSILERVEALAPNARFQSVSLSDDAVEVWVAPKTNPLDGKPYELDFDQLLLNPYNGDELGRRKWGDIGQGLTNLLPFVYRLHYALALGEIGGWILGITALVWTLDSFVGCYLTLPPSRRPAAATPAKPFWPRWAPAWKIKWRGSAYRINFDLHRAGGLWLWLLLLVFAWSSVYMNLSDSVYAPVTRTLVGEYHEPWLDFPDLDKPLENPAIAWRDAYRIANEQMEQAARAHGVSIEKPVSFRYNAEKGFYVYVARSGADIQDKGGDTRLVLDATTGAQKLLLFPSGQYAGNTVSSWLAALHTANVFGMPYRILVCMLGLAIVMLAVTGVVIWLKKRRARLAKAA</sequence>
<proteinExistence type="predicted"/>
<evidence type="ECO:0000313" key="3">
    <source>
        <dbReference type="Proteomes" id="UP000077734"/>
    </source>
</evidence>
<name>A0AA91DBA8_9GAMM</name>
<comment type="caution">
    <text evidence="2">The sequence shown here is derived from an EMBL/GenBank/DDBJ whole genome shotgun (WGS) entry which is preliminary data.</text>
</comment>
<dbReference type="Pfam" id="PF03929">
    <property type="entry name" value="PepSY_TM"/>
    <property type="match status" value="1"/>
</dbReference>
<dbReference type="AlphaFoldDB" id="A0AA91DBA8"/>
<feature type="transmembrane region" description="Helical" evidence="1">
    <location>
        <begin position="215"/>
        <end position="234"/>
    </location>
</feature>
<dbReference type="RefSeq" id="WP_064027910.1">
    <property type="nucleotide sequence ID" value="NZ_LUUL01000084.1"/>
</dbReference>
<accession>A0AA91DBA8</accession>
<feature type="transmembrane region" description="Helical" evidence="1">
    <location>
        <begin position="368"/>
        <end position="391"/>
    </location>
</feature>
<keyword evidence="1" id="KW-0472">Membrane</keyword>
<evidence type="ECO:0000256" key="1">
    <source>
        <dbReference type="SAM" id="Phobius"/>
    </source>
</evidence>
<evidence type="ECO:0000313" key="2">
    <source>
        <dbReference type="EMBL" id="OAI24963.1"/>
    </source>
</evidence>
<keyword evidence="3" id="KW-1185">Reference proteome</keyword>
<dbReference type="InterPro" id="IPR005625">
    <property type="entry name" value="PepSY-ass_TM"/>
</dbReference>
<feature type="transmembrane region" description="Helical" evidence="1">
    <location>
        <begin position="12"/>
        <end position="35"/>
    </location>
</feature>
<protein>
    <submittedName>
        <fullName evidence="2">Peptidase</fullName>
    </submittedName>
</protein>